<keyword evidence="5 6" id="KW-0460">Magnesium</keyword>
<dbReference type="Proteomes" id="UP001500839">
    <property type="component" value="Unassembled WGS sequence"/>
</dbReference>
<dbReference type="InterPro" id="IPR029060">
    <property type="entry name" value="PIN-like_dom_sf"/>
</dbReference>
<keyword evidence="3 6" id="KW-0479">Metal-binding</keyword>
<accession>A0ABP9CJC4</accession>
<evidence type="ECO:0000256" key="4">
    <source>
        <dbReference type="ARBA" id="ARBA00022801"/>
    </source>
</evidence>
<dbReference type="EMBL" id="BAABKQ010000001">
    <property type="protein sequence ID" value="GAA4810022.1"/>
    <property type="molecule type" value="Genomic_DNA"/>
</dbReference>
<keyword evidence="4 6" id="KW-0378">Hydrolase</keyword>
<comment type="cofactor">
    <cofactor evidence="6">
        <name>Mg(2+)</name>
        <dbReference type="ChEBI" id="CHEBI:18420"/>
    </cofactor>
</comment>
<proteinExistence type="inferred from homology"/>
<feature type="binding site" evidence="6">
    <location>
        <position position="5"/>
    </location>
    <ligand>
        <name>Mg(2+)</name>
        <dbReference type="ChEBI" id="CHEBI:18420"/>
    </ligand>
</feature>
<evidence type="ECO:0000256" key="6">
    <source>
        <dbReference type="HAMAP-Rule" id="MF_00265"/>
    </source>
</evidence>
<keyword evidence="1 6" id="KW-1277">Toxin-antitoxin system</keyword>
<dbReference type="InterPro" id="IPR022907">
    <property type="entry name" value="VapC_family"/>
</dbReference>
<evidence type="ECO:0000313" key="8">
    <source>
        <dbReference type="EMBL" id="GAA4810022.1"/>
    </source>
</evidence>
<dbReference type="SUPFAM" id="SSF88723">
    <property type="entry name" value="PIN domain-like"/>
    <property type="match status" value="1"/>
</dbReference>
<keyword evidence="9" id="KW-1185">Reference proteome</keyword>
<reference evidence="9" key="1">
    <citation type="journal article" date="2019" name="Int. J. Syst. Evol. Microbiol.">
        <title>The Global Catalogue of Microorganisms (GCM) 10K type strain sequencing project: providing services to taxonomists for standard genome sequencing and annotation.</title>
        <authorList>
            <consortium name="The Broad Institute Genomics Platform"/>
            <consortium name="The Broad Institute Genome Sequencing Center for Infectious Disease"/>
            <person name="Wu L."/>
            <person name="Ma J."/>
        </authorList>
    </citation>
    <scope>NUCLEOTIDE SEQUENCE [LARGE SCALE GENOMIC DNA]</scope>
    <source>
        <strain evidence="9">JCM 18542</strain>
    </source>
</reference>
<organism evidence="8 9">
    <name type="scientific">Tomitella cavernea</name>
    <dbReference type="NCBI Taxonomy" id="1387982"/>
    <lineage>
        <taxon>Bacteria</taxon>
        <taxon>Bacillati</taxon>
        <taxon>Actinomycetota</taxon>
        <taxon>Actinomycetes</taxon>
        <taxon>Mycobacteriales</taxon>
        <taxon>Tomitella</taxon>
    </lineage>
</organism>
<gene>
    <name evidence="6" type="primary">vapC</name>
    <name evidence="8" type="ORF">GCM10023353_12780</name>
</gene>
<comment type="similarity">
    <text evidence="6">Belongs to the PINc/VapC protein family.</text>
</comment>
<comment type="function">
    <text evidence="6">Toxic component of a toxin-antitoxin (TA) system. An RNase.</text>
</comment>
<protein>
    <recommendedName>
        <fullName evidence="6">Ribonuclease VapC</fullName>
        <shortName evidence="6">RNase VapC</shortName>
        <ecNumber evidence="6">3.1.-.-</ecNumber>
    </recommendedName>
    <alternativeName>
        <fullName evidence="6">Toxin VapC</fullName>
    </alternativeName>
</protein>
<dbReference type="Pfam" id="PF01850">
    <property type="entry name" value="PIN"/>
    <property type="match status" value="1"/>
</dbReference>
<feature type="binding site" evidence="6">
    <location>
        <position position="92"/>
    </location>
    <ligand>
        <name>Mg(2+)</name>
        <dbReference type="ChEBI" id="CHEBI:18420"/>
    </ligand>
</feature>
<dbReference type="Gene3D" id="3.40.50.1010">
    <property type="entry name" value="5'-nuclease"/>
    <property type="match status" value="1"/>
</dbReference>
<evidence type="ECO:0000313" key="9">
    <source>
        <dbReference type="Proteomes" id="UP001500839"/>
    </source>
</evidence>
<comment type="caution">
    <text evidence="8">The sequence shown here is derived from an EMBL/GenBank/DDBJ whole genome shotgun (WGS) entry which is preliminary data.</text>
</comment>
<name>A0ABP9CJC4_9ACTN</name>
<keyword evidence="2 6" id="KW-0540">Nuclease</keyword>
<evidence type="ECO:0000256" key="2">
    <source>
        <dbReference type="ARBA" id="ARBA00022722"/>
    </source>
</evidence>
<sequence>MIYFDTSALVKLIGREAETAPLIGWIESREAVPQVTSALTRVELIRVARRQGLPELVDRARRVLDAVDTLPITPHVIDSAASVGLPALRSLDALHLASALQIAEHLTDFVAYDRRLAVAAGSLGLNVVSPAGRAPSA</sequence>
<evidence type="ECO:0000256" key="5">
    <source>
        <dbReference type="ARBA" id="ARBA00022842"/>
    </source>
</evidence>
<dbReference type="CDD" id="cd09874">
    <property type="entry name" value="PIN_MT3492-like"/>
    <property type="match status" value="1"/>
</dbReference>
<dbReference type="RefSeq" id="WP_200170692.1">
    <property type="nucleotide sequence ID" value="NZ_BAABKQ010000001.1"/>
</dbReference>
<dbReference type="EC" id="3.1.-.-" evidence="6"/>
<feature type="domain" description="PIN" evidence="7">
    <location>
        <begin position="2"/>
        <end position="120"/>
    </location>
</feature>
<evidence type="ECO:0000259" key="7">
    <source>
        <dbReference type="Pfam" id="PF01850"/>
    </source>
</evidence>
<dbReference type="HAMAP" id="MF_00265">
    <property type="entry name" value="VapC_Nob1"/>
    <property type="match status" value="1"/>
</dbReference>
<dbReference type="InterPro" id="IPR002716">
    <property type="entry name" value="PIN_dom"/>
</dbReference>
<keyword evidence="6" id="KW-0800">Toxin</keyword>
<evidence type="ECO:0000256" key="1">
    <source>
        <dbReference type="ARBA" id="ARBA00022649"/>
    </source>
</evidence>
<evidence type="ECO:0000256" key="3">
    <source>
        <dbReference type="ARBA" id="ARBA00022723"/>
    </source>
</evidence>